<dbReference type="EMBL" id="JARK01001516">
    <property type="protein sequence ID" value="EYB93623.1"/>
    <property type="molecule type" value="Genomic_DNA"/>
</dbReference>
<keyword evidence="2" id="KW-1185">Reference proteome</keyword>
<proteinExistence type="predicted"/>
<evidence type="ECO:0000313" key="1">
    <source>
        <dbReference type="EMBL" id="EYB93623.1"/>
    </source>
</evidence>
<comment type="caution">
    <text evidence="1">The sequence shown here is derived from an EMBL/GenBank/DDBJ whole genome shotgun (WGS) entry which is preliminary data.</text>
</comment>
<reference evidence="2" key="1">
    <citation type="journal article" date="2015" name="Nat. Genet.">
        <title>The genome and transcriptome of the zoonotic hookworm Ancylostoma ceylanicum identify infection-specific gene families.</title>
        <authorList>
            <person name="Schwarz E.M."/>
            <person name="Hu Y."/>
            <person name="Antoshechkin I."/>
            <person name="Miller M.M."/>
            <person name="Sternberg P.W."/>
            <person name="Aroian R.V."/>
        </authorList>
    </citation>
    <scope>NUCLEOTIDE SEQUENCE</scope>
    <source>
        <strain evidence="2">HY135</strain>
    </source>
</reference>
<protein>
    <submittedName>
        <fullName evidence="1">Uncharacterized protein</fullName>
    </submittedName>
</protein>
<evidence type="ECO:0000313" key="2">
    <source>
        <dbReference type="Proteomes" id="UP000024635"/>
    </source>
</evidence>
<gene>
    <name evidence="1" type="primary">Acey_s0180.g794</name>
    <name evidence="1" type="ORF">Y032_0180g794</name>
</gene>
<organism evidence="1 2">
    <name type="scientific">Ancylostoma ceylanicum</name>
    <dbReference type="NCBI Taxonomy" id="53326"/>
    <lineage>
        <taxon>Eukaryota</taxon>
        <taxon>Metazoa</taxon>
        <taxon>Ecdysozoa</taxon>
        <taxon>Nematoda</taxon>
        <taxon>Chromadorea</taxon>
        <taxon>Rhabditida</taxon>
        <taxon>Rhabditina</taxon>
        <taxon>Rhabditomorpha</taxon>
        <taxon>Strongyloidea</taxon>
        <taxon>Ancylostomatidae</taxon>
        <taxon>Ancylostomatinae</taxon>
        <taxon>Ancylostoma</taxon>
    </lineage>
</organism>
<sequence length="159" mass="18056">MIARPYKRVGTCGMSLLQKWKQSRRRMAQMMGAPTGIRETGRRAPDTDDDVVSSRRTNRRDVAALVLEEIPVQAAPSRRVLFEAAEGSPPSTPPVAVFPTFLLKLFDYVCFRWFSYLRTPLAFDLARNQVVEQLSIHLIKTLVGRIGILRKSTRIILID</sequence>
<accession>A0A016SSF9</accession>
<dbReference type="AlphaFoldDB" id="A0A016SSF9"/>
<name>A0A016SSF9_9BILA</name>
<dbReference type="Proteomes" id="UP000024635">
    <property type="component" value="Unassembled WGS sequence"/>
</dbReference>